<sequence length="265" mass="29372">MFGQCGPRSSGNSWSWGTVALIFLTMLSSSFTISSLDMSASSYGFGVMAVPLRASPAERRSGLDPVLGQRGAFPRSLFWDDNLEDGSMGDELEGVKEEVGEKEEEMVSSFVDTLQLQRGSPYELTGISDISREWSLNAWKAVVSPAVQITRSIWTTIIPDKIPRLPSMSFLSLCSTFTDGDEDVVPNFGQSNAKIHETNDENNKESFNGFVSLRSIDVQSLAEREANDFEQGFLLEDLKQSMYDTTGNGLEKVRKLLVLFDDILY</sequence>
<gene>
    <name evidence="2" type="ORF">F5878DRAFT_631043</name>
</gene>
<keyword evidence="1" id="KW-0472">Membrane</keyword>
<comment type="caution">
    <text evidence="2">The sequence shown here is derived from an EMBL/GenBank/DDBJ whole genome shotgun (WGS) entry which is preliminary data.</text>
</comment>
<dbReference type="EMBL" id="MU806561">
    <property type="protein sequence ID" value="KAJ3834230.1"/>
    <property type="molecule type" value="Genomic_DNA"/>
</dbReference>
<evidence type="ECO:0000256" key="1">
    <source>
        <dbReference type="SAM" id="Phobius"/>
    </source>
</evidence>
<keyword evidence="3" id="KW-1185">Reference proteome</keyword>
<protein>
    <submittedName>
        <fullName evidence="2">Uncharacterized protein</fullName>
    </submittedName>
</protein>
<keyword evidence="1" id="KW-1133">Transmembrane helix</keyword>
<reference evidence="2" key="1">
    <citation type="submission" date="2022-08" db="EMBL/GenBank/DDBJ databases">
        <authorList>
            <consortium name="DOE Joint Genome Institute"/>
            <person name="Min B."/>
            <person name="Riley R."/>
            <person name="Sierra-Patev S."/>
            <person name="Naranjo-Ortiz M."/>
            <person name="Looney B."/>
            <person name="Konkel Z."/>
            <person name="Slot J.C."/>
            <person name="Sakamoto Y."/>
            <person name="Steenwyk J.L."/>
            <person name="Rokas A."/>
            <person name="Carro J."/>
            <person name="Camarero S."/>
            <person name="Ferreira P."/>
            <person name="Molpeceres G."/>
            <person name="Ruiz-Duenas F.J."/>
            <person name="Serrano A."/>
            <person name="Henrissat B."/>
            <person name="Drula E."/>
            <person name="Hughes K.W."/>
            <person name="Mata J.L."/>
            <person name="Ishikawa N.K."/>
            <person name="Vargas-Isla R."/>
            <person name="Ushijima S."/>
            <person name="Smith C.A."/>
            <person name="Ahrendt S."/>
            <person name="Andreopoulos W."/>
            <person name="He G."/>
            <person name="Labutti K."/>
            <person name="Lipzen A."/>
            <person name="Ng V."/>
            <person name="Sandor L."/>
            <person name="Barry K."/>
            <person name="Martinez A.T."/>
            <person name="Xiao Y."/>
            <person name="Gibbons J.G."/>
            <person name="Terashima K."/>
            <person name="Hibbett D.S."/>
            <person name="Grigoriev I.V."/>
        </authorList>
    </citation>
    <scope>NUCLEOTIDE SEQUENCE</scope>
    <source>
        <strain evidence="2">TFB9207</strain>
    </source>
</reference>
<name>A0AA38P0W7_9AGAR</name>
<evidence type="ECO:0000313" key="3">
    <source>
        <dbReference type="Proteomes" id="UP001163846"/>
    </source>
</evidence>
<feature type="transmembrane region" description="Helical" evidence="1">
    <location>
        <begin position="14"/>
        <end position="33"/>
    </location>
</feature>
<accession>A0AA38P0W7</accession>
<keyword evidence="1" id="KW-0812">Transmembrane</keyword>
<evidence type="ECO:0000313" key="2">
    <source>
        <dbReference type="EMBL" id="KAJ3834230.1"/>
    </source>
</evidence>
<proteinExistence type="predicted"/>
<dbReference type="Proteomes" id="UP001163846">
    <property type="component" value="Unassembled WGS sequence"/>
</dbReference>
<dbReference type="AlphaFoldDB" id="A0AA38P0W7"/>
<organism evidence="2 3">
    <name type="scientific">Lentinula raphanica</name>
    <dbReference type="NCBI Taxonomy" id="153919"/>
    <lineage>
        <taxon>Eukaryota</taxon>
        <taxon>Fungi</taxon>
        <taxon>Dikarya</taxon>
        <taxon>Basidiomycota</taxon>
        <taxon>Agaricomycotina</taxon>
        <taxon>Agaricomycetes</taxon>
        <taxon>Agaricomycetidae</taxon>
        <taxon>Agaricales</taxon>
        <taxon>Marasmiineae</taxon>
        <taxon>Omphalotaceae</taxon>
        <taxon>Lentinula</taxon>
    </lineage>
</organism>